<evidence type="ECO:0000313" key="4">
    <source>
        <dbReference type="Proteomes" id="UP000254589"/>
    </source>
</evidence>
<name>A0AAJ4ZD60_PANPU</name>
<reference evidence="1" key="2">
    <citation type="submission" date="2016-11" db="EMBL/GenBank/DDBJ databases">
        <title>Complete Genome Sequencing of Pandoraea pulmonicola DSM 16583.</title>
        <authorList>
            <person name="Chan K.-G."/>
        </authorList>
    </citation>
    <scope>NUCLEOTIDE SEQUENCE</scope>
    <source>
        <strain evidence="1">DSM 16583</strain>
    </source>
</reference>
<dbReference type="RefSeq" id="WP_072637146.1">
    <property type="nucleotide sequence ID" value="NZ_CP010310.2"/>
</dbReference>
<proteinExistence type="predicted"/>
<dbReference type="KEGG" id="ppul:RO07_07770"/>
<dbReference type="AlphaFoldDB" id="A0AAJ4ZD60"/>
<dbReference type="Proteomes" id="UP000254589">
    <property type="component" value="Unassembled WGS sequence"/>
</dbReference>
<organism evidence="2 4">
    <name type="scientific">Pandoraea pulmonicola</name>
    <dbReference type="NCBI Taxonomy" id="93221"/>
    <lineage>
        <taxon>Bacteria</taxon>
        <taxon>Pseudomonadati</taxon>
        <taxon>Pseudomonadota</taxon>
        <taxon>Betaproteobacteria</taxon>
        <taxon>Burkholderiales</taxon>
        <taxon>Burkholderiaceae</taxon>
        <taxon>Pandoraea</taxon>
    </lineage>
</organism>
<reference evidence="2 4" key="3">
    <citation type="submission" date="2018-06" db="EMBL/GenBank/DDBJ databases">
        <authorList>
            <consortium name="Pathogen Informatics"/>
            <person name="Doyle S."/>
        </authorList>
    </citation>
    <scope>NUCLEOTIDE SEQUENCE [LARGE SCALE GENOMIC DNA]</scope>
    <source>
        <strain evidence="2 4">NCTC13159</strain>
    </source>
</reference>
<evidence type="ECO:0000313" key="1">
    <source>
        <dbReference type="EMBL" id="APD13695.1"/>
    </source>
</evidence>
<protein>
    <submittedName>
        <fullName evidence="2">Uncharacterized protein</fullName>
    </submittedName>
</protein>
<dbReference type="Proteomes" id="UP000035086">
    <property type="component" value="Chromosome"/>
</dbReference>
<evidence type="ECO:0000313" key="2">
    <source>
        <dbReference type="EMBL" id="SUA91217.1"/>
    </source>
</evidence>
<dbReference type="EMBL" id="UGSJ01000001">
    <property type="protein sequence ID" value="SUA91217.1"/>
    <property type="molecule type" value="Genomic_DNA"/>
</dbReference>
<keyword evidence="3" id="KW-1185">Reference proteome</keyword>
<reference evidence="3" key="1">
    <citation type="submission" date="2014-12" db="EMBL/GenBank/DDBJ databases">
        <title>Complete Genome Sequencing of Pandoraea pulmonicola DSM 16583.</title>
        <authorList>
            <person name="Chan K.-G."/>
        </authorList>
    </citation>
    <scope>NUCLEOTIDE SEQUENCE [LARGE SCALE GENOMIC DNA]</scope>
    <source>
        <strain evidence="3">DSM 16583</strain>
    </source>
</reference>
<dbReference type="EMBL" id="CP010310">
    <property type="protein sequence ID" value="APD13695.1"/>
    <property type="molecule type" value="Genomic_DNA"/>
</dbReference>
<gene>
    <name evidence="2" type="ORF">NCTC13159_02708</name>
    <name evidence="1" type="ORF">RO07_07770</name>
</gene>
<evidence type="ECO:0000313" key="3">
    <source>
        <dbReference type="Proteomes" id="UP000035086"/>
    </source>
</evidence>
<sequence>MDKLRCRPGDMAFIKRSWNPLLIGRLVLVKTLRADGDWNVCLLGQAAFLPSEDRRKYVVTSRVIAEDNALVPLRGDELPDSSVRGALPSARPHIEGVRALHTTQTEPTEA</sequence>
<accession>A0AAJ4ZD60</accession>